<dbReference type="InterPro" id="IPR012340">
    <property type="entry name" value="NA-bd_OB-fold"/>
</dbReference>
<organism evidence="2 3">
    <name type="scientific">Phytomonospora endophytica</name>
    <dbReference type="NCBI Taxonomy" id="714109"/>
    <lineage>
        <taxon>Bacteria</taxon>
        <taxon>Bacillati</taxon>
        <taxon>Actinomycetota</taxon>
        <taxon>Actinomycetes</taxon>
        <taxon>Micromonosporales</taxon>
        <taxon>Micromonosporaceae</taxon>
        <taxon>Phytomonospora</taxon>
    </lineage>
</organism>
<dbReference type="AlphaFoldDB" id="A0A841FWL1"/>
<dbReference type="EMBL" id="JACHGT010000013">
    <property type="protein sequence ID" value="MBB6037727.1"/>
    <property type="molecule type" value="Genomic_DNA"/>
</dbReference>
<evidence type="ECO:0000256" key="1">
    <source>
        <dbReference type="SAM" id="MobiDB-lite"/>
    </source>
</evidence>
<accession>A0A841FWL1</accession>
<sequence>MAHTIRGTLATHPIPGRDQQGRTVTQLRIAITPQVTHLRRGERREDYIRVTTVYLTGALTHPVPVGAPVTVTGTTTSRPRTGRVTYWAAPEQFSWR</sequence>
<reference evidence="2 3" key="1">
    <citation type="submission" date="2020-08" db="EMBL/GenBank/DDBJ databases">
        <title>Genomic Encyclopedia of Type Strains, Phase IV (KMG-IV): sequencing the most valuable type-strain genomes for metagenomic binning, comparative biology and taxonomic classification.</title>
        <authorList>
            <person name="Goeker M."/>
        </authorList>
    </citation>
    <scope>NUCLEOTIDE SEQUENCE [LARGE SCALE GENOMIC DNA]</scope>
    <source>
        <strain evidence="2 3">YIM 65646</strain>
    </source>
</reference>
<protein>
    <submittedName>
        <fullName evidence="2">Uncharacterized protein</fullName>
    </submittedName>
</protein>
<feature type="region of interest" description="Disordered" evidence="1">
    <location>
        <begin position="1"/>
        <end position="22"/>
    </location>
</feature>
<gene>
    <name evidence="2" type="ORF">HNR73_005605</name>
</gene>
<comment type="caution">
    <text evidence="2">The sequence shown here is derived from an EMBL/GenBank/DDBJ whole genome shotgun (WGS) entry which is preliminary data.</text>
</comment>
<name>A0A841FWL1_9ACTN</name>
<keyword evidence="3" id="KW-1185">Reference proteome</keyword>
<evidence type="ECO:0000313" key="3">
    <source>
        <dbReference type="Proteomes" id="UP000548476"/>
    </source>
</evidence>
<dbReference type="Gene3D" id="2.40.50.140">
    <property type="entry name" value="Nucleic acid-binding proteins"/>
    <property type="match status" value="1"/>
</dbReference>
<proteinExistence type="predicted"/>
<dbReference type="Proteomes" id="UP000548476">
    <property type="component" value="Unassembled WGS sequence"/>
</dbReference>
<evidence type="ECO:0000313" key="2">
    <source>
        <dbReference type="EMBL" id="MBB6037727.1"/>
    </source>
</evidence>
<dbReference type="RefSeq" id="WP_184790537.1">
    <property type="nucleotide sequence ID" value="NZ_BONT01000054.1"/>
</dbReference>